<dbReference type="EMBL" id="JAIWJY010000002">
    <property type="protein sequence ID" value="MDE1205938.1"/>
    <property type="molecule type" value="Genomic_DNA"/>
</dbReference>
<comment type="caution">
    <text evidence="1">The sequence shown here is derived from an EMBL/GenBank/DDBJ whole genome shotgun (WGS) entry which is preliminary data.</text>
</comment>
<organism evidence="1 2">
    <name type="scientific">Tenacibaculum larymnensis</name>
    <dbReference type="NCBI Taxonomy" id="2878201"/>
    <lineage>
        <taxon>Bacteria</taxon>
        <taxon>Pseudomonadati</taxon>
        <taxon>Bacteroidota</taxon>
        <taxon>Flavobacteriia</taxon>
        <taxon>Flavobacteriales</taxon>
        <taxon>Flavobacteriaceae</taxon>
        <taxon>Tenacibaculum</taxon>
    </lineage>
</organism>
<reference evidence="1" key="1">
    <citation type="submission" date="2021-09" db="EMBL/GenBank/DDBJ databases">
        <authorList>
            <person name="Smyrli M."/>
        </authorList>
    </citation>
    <scope>NUCLEOTIDE SEQUENCE</scope>
    <source>
        <strain evidence="1">LAR25</strain>
    </source>
</reference>
<keyword evidence="2" id="KW-1185">Reference proteome</keyword>
<name>A0A9X4EMS8_9FLAO</name>
<sequence>MSAQLYFITSGKMTIQLNGMAFGKHLKDPTKNIKHFGTKQHSLELVSNNPNNFTDWGIIELIDLHPSMGMLTVSIDCDDWGWFGTAQIQLKMNNQIVLNDNFQSGVKGPVGNPLHIKRFPITNF</sequence>
<dbReference type="RefSeq" id="WP_273694834.1">
    <property type="nucleotide sequence ID" value="NZ_JAIWJY010000002.1"/>
</dbReference>
<proteinExistence type="predicted"/>
<gene>
    <name evidence="1" type="ORF">LCI24_03935</name>
</gene>
<protein>
    <submittedName>
        <fullName evidence="1">Uncharacterized protein</fullName>
    </submittedName>
</protein>
<evidence type="ECO:0000313" key="1">
    <source>
        <dbReference type="EMBL" id="MDE1205938.1"/>
    </source>
</evidence>
<evidence type="ECO:0000313" key="2">
    <source>
        <dbReference type="Proteomes" id="UP001149303"/>
    </source>
</evidence>
<accession>A0A9X4EMS8</accession>
<dbReference type="AlphaFoldDB" id="A0A9X4EMS8"/>
<dbReference type="Proteomes" id="UP001149303">
    <property type="component" value="Unassembled WGS sequence"/>
</dbReference>